<sequence length="328" mass="32700">MTPPPAAARVVVGIDIGGTKTHVLADGSRGAAARREGSLTTPGAAGTSAEGAAPNSPAEVDVVVPSEGWSATPVEGAAQWITEVLARAGVGKVDALAVGAQGCEEPAHAEELRDALRERLGGVPVLVVNDAELLLPAAGLERGIALIGGTGAIAVRSDGAGTTWRAGGWGWVLSDDGSASALVRDAARAVLAAADLGGPPGLLARRLLEAVGVPGIPELALALSWGEAPEHWGRYAPAVVGAAEEGDETARTVLAAGARALARLVDVLTARTGGTPEPVVAAGGLLTGVPSYWAAVESHLRTAHPARDIRLLTSPPATGALALAYGLL</sequence>
<organism evidence="3 4">
    <name type="scientific">Actinacidiphila guanduensis</name>
    <dbReference type="NCBI Taxonomy" id="310781"/>
    <lineage>
        <taxon>Bacteria</taxon>
        <taxon>Bacillati</taxon>
        <taxon>Actinomycetota</taxon>
        <taxon>Actinomycetes</taxon>
        <taxon>Kitasatosporales</taxon>
        <taxon>Streptomycetaceae</taxon>
        <taxon>Actinacidiphila</taxon>
    </lineage>
</organism>
<evidence type="ECO:0000256" key="1">
    <source>
        <dbReference type="SAM" id="MobiDB-lite"/>
    </source>
</evidence>
<reference evidence="3 4" key="1">
    <citation type="submission" date="2016-10" db="EMBL/GenBank/DDBJ databases">
        <authorList>
            <person name="de Groot N.N."/>
        </authorList>
    </citation>
    <scope>NUCLEOTIDE SEQUENCE [LARGE SCALE GENOMIC DNA]</scope>
    <source>
        <strain evidence="3 4">CGMCC 4.2022</strain>
    </source>
</reference>
<evidence type="ECO:0000259" key="2">
    <source>
        <dbReference type="Pfam" id="PF01869"/>
    </source>
</evidence>
<protein>
    <submittedName>
        <fullName evidence="3">BadF-type ATPase</fullName>
    </submittedName>
</protein>
<gene>
    <name evidence="3" type="ORF">SAMN05216259_101215</name>
</gene>
<dbReference type="EMBL" id="FNIE01000001">
    <property type="protein sequence ID" value="SDM69668.1"/>
    <property type="molecule type" value="Genomic_DNA"/>
</dbReference>
<dbReference type="AlphaFoldDB" id="A0A1G9VBQ3"/>
<dbReference type="InterPro" id="IPR043129">
    <property type="entry name" value="ATPase_NBD"/>
</dbReference>
<accession>A0A1G9VBQ3</accession>
<feature type="region of interest" description="Disordered" evidence="1">
    <location>
        <begin position="26"/>
        <end position="57"/>
    </location>
</feature>
<dbReference type="SUPFAM" id="SSF53067">
    <property type="entry name" value="Actin-like ATPase domain"/>
    <property type="match status" value="2"/>
</dbReference>
<evidence type="ECO:0000313" key="4">
    <source>
        <dbReference type="Proteomes" id="UP000199341"/>
    </source>
</evidence>
<dbReference type="InterPro" id="IPR052519">
    <property type="entry name" value="Euk-type_GlcNAc_Kinase"/>
</dbReference>
<dbReference type="InterPro" id="IPR002731">
    <property type="entry name" value="ATPase_BadF"/>
</dbReference>
<evidence type="ECO:0000313" key="3">
    <source>
        <dbReference type="EMBL" id="SDM69668.1"/>
    </source>
</evidence>
<keyword evidence="4" id="KW-1185">Reference proteome</keyword>
<dbReference type="Pfam" id="PF01869">
    <property type="entry name" value="BcrAD_BadFG"/>
    <property type="match status" value="1"/>
</dbReference>
<proteinExistence type="predicted"/>
<dbReference type="PANTHER" id="PTHR43190:SF3">
    <property type="entry name" value="N-ACETYL-D-GLUCOSAMINE KINASE"/>
    <property type="match status" value="1"/>
</dbReference>
<dbReference type="PANTHER" id="PTHR43190">
    <property type="entry name" value="N-ACETYL-D-GLUCOSAMINE KINASE"/>
    <property type="match status" value="1"/>
</dbReference>
<dbReference type="STRING" id="310781.SAMN05216259_101215"/>
<name>A0A1G9VBQ3_9ACTN</name>
<dbReference type="Gene3D" id="3.30.420.40">
    <property type="match status" value="2"/>
</dbReference>
<dbReference type="RefSeq" id="WP_176930063.1">
    <property type="nucleotide sequence ID" value="NZ_FNIE01000001.1"/>
</dbReference>
<dbReference type="Proteomes" id="UP000199341">
    <property type="component" value="Unassembled WGS sequence"/>
</dbReference>
<feature type="domain" description="ATPase BadF/BadG/BcrA/BcrD type" evidence="2">
    <location>
        <begin position="12"/>
        <end position="323"/>
    </location>
</feature>